<name>S8B473_PENO1</name>
<proteinExistence type="predicted"/>
<feature type="compositionally biased region" description="Basic and acidic residues" evidence="1">
    <location>
        <begin position="394"/>
        <end position="407"/>
    </location>
</feature>
<feature type="compositionally biased region" description="Basic and acidic residues" evidence="1">
    <location>
        <begin position="645"/>
        <end position="659"/>
    </location>
</feature>
<keyword evidence="3" id="KW-1185">Reference proteome</keyword>
<feature type="region of interest" description="Disordered" evidence="1">
    <location>
        <begin position="80"/>
        <end position="265"/>
    </location>
</feature>
<accession>S8B473</accession>
<feature type="compositionally biased region" description="Basic and acidic residues" evidence="1">
    <location>
        <begin position="232"/>
        <end position="242"/>
    </location>
</feature>
<feature type="compositionally biased region" description="Basic and acidic residues" evidence="1">
    <location>
        <begin position="477"/>
        <end position="486"/>
    </location>
</feature>
<feature type="region of interest" description="Disordered" evidence="1">
    <location>
        <begin position="309"/>
        <end position="337"/>
    </location>
</feature>
<dbReference type="HOGENOM" id="CLU_001373_0_0_1"/>
<protein>
    <submittedName>
        <fullName evidence="2">Uncharacterized protein</fullName>
    </submittedName>
</protein>
<feature type="region of interest" description="Disordered" evidence="1">
    <location>
        <begin position="735"/>
        <end position="755"/>
    </location>
</feature>
<feature type="compositionally biased region" description="Polar residues" evidence="1">
    <location>
        <begin position="187"/>
        <end position="196"/>
    </location>
</feature>
<dbReference type="Proteomes" id="UP000019376">
    <property type="component" value="Unassembled WGS sequence"/>
</dbReference>
<dbReference type="PhylomeDB" id="S8B473"/>
<dbReference type="STRING" id="933388.S8B473"/>
<feature type="region of interest" description="Disordered" evidence="1">
    <location>
        <begin position="1"/>
        <end position="64"/>
    </location>
</feature>
<organism evidence="2 3">
    <name type="scientific">Penicillium oxalicum (strain 114-2 / CGMCC 5302)</name>
    <name type="common">Penicillium decumbens</name>
    <dbReference type="NCBI Taxonomy" id="933388"/>
    <lineage>
        <taxon>Eukaryota</taxon>
        <taxon>Fungi</taxon>
        <taxon>Dikarya</taxon>
        <taxon>Ascomycota</taxon>
        <taxon>Pezizomycotina</taxon>
        <taxon>Eurotiomycetes</taxon>
        <taxon>Eurotiomycetidae</taxon>
        <taxon>Eurotiales</taxon>
        <taxon>Aspergillaceae</taxon>
        <taxon>Penicillium</taxon>
    </lineage>
</organism>
<feature type="compositionally biased region" description="Acidic residues" evidence="1">
    <location>
        <begin position="532"/>
        <end position="541"/>
    </location>
</feature>
<feature type="compositionally biased region" description="Polar residues" evidence="1">
    <location>
        <begin position="208"/>
        <end position="222"/>
    </location>
</feature>
<dbReference type="eggNOG" id="ENOG502SA0I">
    <property type="taxonomic scope" value="Eukaryota"/>
</dbReference>
<dbReference type="AlphaFoldDB" id="S8B473"/>
<evidence type="ECO:0000313" key="3">
    <source>
        <dbReference type="Proteomes" id="UP000019376"/>
    </source>
</evidence>
<feature type="region of interest" description="Disordered" evidence="1">
    <location>
        <begin position="642"/>
        <end position="707"/>
    </location>
</feature>
<feature type="compositionally biased region" description="Basic and acidic residues" evidence="1">
    <location>
        <begin position="514"/>
        <end position="526"/>
    </location>
</feature>
<feature type="compositionally biased region" description="Polar residues" evidence="1">
    <location>
        <begin position="15"/>
        <end position="28"/>
    </location>
</feature>
<reference evidence="2 3" key="1">
    <citation type="journal article" date="2013" name="PLoS ONE">
        <title>Genomic and secretomic analyses reveal unique features of the lignocellulolytic enzyme system of Penicillium decumbens.</title>
        <authorList>
            <person name="Liu G."/>
            <person name="Zhang L."/>
            <person name="Wei X."/>
            <person name="Zou G."/>
            <person name="Qin Y."/>
            <person name="Ma L."/>
            <person name="Li J."/>
            <person name="Zheng H."/>
            <person name="Wang S."/>
            <person name="Wang C."/>
            <person name="Xun L."/>
            <person name="Zhao G.-P."/>
            <person name="Zhou Z."/>
            <person name="Qu Y."/>
        </authorList>
    </citation>
    <scope>NUCLEOTIDE SEQUENCE [LARGE SCALE GENOMIC DNA]</scope>
    <source>
        <strain evidence="3">114-2 / CGMCC 5302</strain>
    </source>
</reference>
<gene>
    <name evidence="2" type="ORF">PDE_08600</name>
</gene>
<dbReference type="OrthoDB" id="5288142at2759"/>
<dbReference type="EMBL" id="KB644415">
    <property type="protein sequence ID" value="EPS33638.1"/>
    <property type="molecule type" value="Genomic_DNA"/>
</dbReference>
<feature type="region of interest" description="Disordered" evidence="1">
    <location>
        <begin position="390"/>
        <end position="411"/>
    </location>
</feature>
<evidence type="ECO:0000256" key="1">
    <source>
        <dbReference type="SAM" id="MobiDB-lite"/>
    </source>
</evidence>
<feature type="region of interest" description="Disordered" evidence="1">
    <location>
        <begin position="476"/>
        <end position="546"/>
    </location>
</feature>
<feature type="compositionally biased region" description="Basic and acidic residues" evidence="1">
    <location>
        <begin position="173"/>
        <end position="184"/>
    </location>
</feature>
<feature type="compositionally biased region" description="Low complexity" evidence="1">
    <location>
        <begin position="92"/>
        <end position="105"/>
    </location>
</feature>
<evidence type="ECO:0000313" key="2">
    <source>
        <dbReference type="EMBL" id="EPS33638.1"/>
    </source>
</evidence>
<sequence>MAYNAVAQADEVASGSDSDSEVSCTPSPMQEVFHQLPNADHSLDGAPLEAASSHEQPSLGRLGSMIRSITTTSYDVVEADDYDADPSPSSPVPQSLESLQSSNQSPRRIPPLNTAVARHSSSPEPPLRSASSDLPITHPIPDLQSSQGAYVGNVARLEESAERLSSSSADIGSEIRKMDQEQKRRSCSSATNSINLRNGAFSPMIQPSHASTFSTRQRSVSGASRLGQVSEPGHDEDGHAVDPTRTASNAGPIPSHASYAHEPSESLHDQYLPEHDEVEDPDRPASAASGDTFQQARTLFTDFDGVHFTPLDRGNSTRQMSLQQPPLASRPQPYQEPQMGQNMVYYPAPVPRMLNLPPKLSRRPIADREKRRTELLTSIVAEDRKSALWLPGADQHRSGPDEQDKRQSKISPHLRANLFFDKPSTALEVDVKQQSAVATLDSILDASTYAPVSAFTDHPFAGHVGSQVFHQPKRQTVYKDHAEQAAHRASQISMGQRLSLHSRGQVGGQSAAQARHDDRARSHNEDGSEGASESESDDEGDSLTSGLHEEENQGFVEFVGPPNTLLAELDLRKQELRQRQRVFLPTPSQVMGGHSTLLEMDALAQRQSDKRRRRPVTLAWNNRDTPDDDDVPLAMLYADQAPTAEEDRPLGLMERRQLEENEPLSTRRARLRGEPLLEKQPVSVHEAEVHVSDAGEPAADSEDEGETLAERLRRLRGQNPAESDFASEVLAEINSKSETAPPKAEPISTAAGPENETLAQRRLRLQKENGPARGHPARDLHPSRSMAALPQLRHAQRASLARHASHDVLPYGNAVAGQYAGRMSTQSLLLNPTAQQGYGGYPMGQQPYAYGNMNYPAAQAYNSMMMGVPGGMVYAMPAGCGPNMAPQPVNPAQQEFIDRWRQSIR</sequence>
<feature type="compositionally biased region" description="Polar residues" evidence="1">
    <location>
        <begin position="314"/>
        <end position="326"/>
    </location>
</feature>